<gene>
    <name evidence="11" type="ORF">ASZ90_018146</name>
</gene>
<dbReference type="NCBIfam" id="TIGR00150">
    <property type="entry name" value="T6A_YjeE"/>
    <property type="match status" value="1"/>
</dbReference>
<keyword evidence="4" id="KW-0963">Cytoplasm</keyword>
<keyword evidence="8" id="KW-0067">ATP-binding</keyword>
<proteinExistence type="inferred from homology"/>
<keyword evidence="6" id="KW-0479">Metal-binding</keyword>
<evidence type="ECO:0000256" key="10">
    <source>
        <dbReference type="ARBA" id="ARBA00032441"/>
    </source>
</evidence>
<dbReference type="GO" id="GO:0046872">
    <property type="term" value="F:metal ion binding"/>
    <property type="evidence" value="ECO:0007669"/>
    <property type="project" value="UniProtKB-KW"/>
</dbReference>
<reference evidence="11" key="1">
    <citation type="journal article" date="2015" name="Proc. Natl. Acad. Sci. U.S.A.">
        <title>Networks of energetic and metabolic interactions define dynamics in microbial communities.</title>
        <authorList>
            <person name="Embree M."/>
            <person name="Liu J.K."/>
            <person name="Al-Bassam M.M."/>
            <person name="Zengler K."/>
        </authorList>
    </citation>
    <scope>NUCLEOTIDE SEQUENCE</scope>
</reference>
<dbReference type="SUPFAM" id="SSF52540">
    <property type="entry name" value="P-loop containing nucleoside triphosphate hydrolases"/>
    <property type="match status" value="1"/>
</dbReference>
<comment type="caution">
    <text evidence="11">The sequence shown here is derived from an EMBL/GenBank/DDBJ whole genome shotgun (WGS) entry which is preliminary data.</text>
</comment>
<evidence type="ECO:0000256" key="8">
    <source>
        <dbReference type="ARBA" id="ARBA00022840"/>
    </source>
</evidence>
<name>A0A0W8E761_9ZZZZ</name>
<dbReference type="GO" id="GO:0005524">
    <property type="term" value="F:ATP binding"/>
    <property type="evidence" value="ECO:0007669"/>
    <property type="project" value="UniProtKB-KW"/>
</dbReference>
<keyword evidence="9" id="KW-0460">Magnesium</keyword>
<evidence type="ECO:0000256" key="2">
    <source>
        <dbReference type="ARBA" id="ARBA00007599"/>
    </source>
</evidence>
<dbReference type="PANTHER" id="PTHR33540">
    <property type="entry name" value="TRNA THREONYLCARBAMOYLADENOSINE BIOSYNTHESIS PROTEIN TSAE"/>
    <property type="match status" value="1"/>
</dbReference>
<evidence type="ECO:0000256" key="3">
    <source>
        <dbReference type="ARBA" id="ARBA00019010"/>
    </source>
</evidence>
<dbReference type="AlphaFoldDB" id="A0A0W8E761"/>
<evidence type="ECO:0000256" key="4">
    <source>
        <dbReference type="ARBA" id="ARBA00022490"/>
    </source>
</evidence>
<evidence type="ECO:0000256" key="1">
    <source>
        <dbReference type="ARBA" id="ARBA00004496"/>
    </source>
</evidence>
<keyword evidence="5" id="KW-0819">tRNA processing</keyword>
<keyword evidence="7" id="KW-0547">Nucleotide-binding</keyword>
<evidence type="ECO:0000256" key="9">
    <source>
        <dbReference type="ARBA" id="ARBA00022842"/>
    </source>
</evidence>
<protein>
    <recommendedName>
        <fullName evidence="3">tRNA threonylcarbamoyladenosine biosynthesis protein TsaE</fullName>
    </recommendedName>
    <alternativeName>
        <fullName evidence="10">t(6)A37 threonylcarbamoyladenosine biosynthesis protein TsaE</fullName>
    </alternativeName>
</protein>
<dbReference type="EMBL" id="LNQE01001848">
    <property type="protein sequence ID" value="KUG04478.1"/>
    <property type="molecule type" value="Genomic_DNA"/>
</dbReference>
<dbReference type="GO" id="GO:0002949">
    <property type="term" value="P:tRNA threonylcarbamoyladenosine modification"/>
    <property type="evidence" value="ECO:0007669"/>
    <property type="project" value="InterPro"/>
</dbReference>
<evidence type="ECO:0000256" key="5">
    <source>
        <dbReference type="ARBA" id="ARBA00022694"/>
    </source>
</evidence>
<dbReference type="InterPro" id="IPR003442">
    <property type="entry name" value="T6A_TsaE"/>
</dbReference>
<comment type="subcellular location">
    <subcellularLocation>
        <location evidence="1">Cytoplasm</location>
    </subcellularLocation>
</comment>
<accession>A0A0W8E761</accession>
<organism evidence="11">
    <name type="scientific">hydrocarbon metagenome</name>
    <dbReference type="NCBI Taxonomy" id="938273"/>
    <lineage>
        <taxon>unclassified sequences</taxon>
        <taxon>metagenomes</taxon>
        <taxon>ecological metagenomes</taxon>
    </lineage>
</organism>
<dbReference type="PANTHER" id="PTHR33540:SF2">
    <property type="entry name" value="TRNA THREONYLCARBAMOYLADENOSINE BIOSYNTHESIS PROTEIN TSAE"/>
    <property type="match status" value="1"/>
</dbReference>
<evidence type="ECO:0000313" key="11">
    <source>
        <dbReference type="EMBL" id="KUG04478.1"/>
    </source>
</evidence>
<evidence type="ECO:0000256" key="6">
    <source>
        <dbReference type="ARBA" id="ARBA00022723"/>
    </source>
</evidence>
<dbReference type="InterPro" id="IPR027417">
    <property type="entry name" value="P-loop_NTPase"/>
</dbReference>
<sequence>MELLIYNENEMEELGEKIAEVLHFNDLVYLIGELGAGKTTLVRGIARGKGYRGRVTSPTFTLMNVYSTEDTQINHFDFYRLNHDEICDLGLEDYLDRKGISLIEWPLAGQGILPEEALFINISLVDDDYDRERKVSIMAQNGEYQGKIKELQKLC</sequence>
<comment type="similarity">
    <text evidence="2">Belongs to the TsaE family.</text>
</comment>
<dbReference type="Pfam" id="PF02367">
    <property type="entry name" value="TsaE"/>
    <property type="match status" value="1"/>
</dbReference>
<dbReference type="Gene3D" id="3.40.50.300">
    <property type="entry name" value="P-loop containing nucleotide triphosphate hydrolases"/>
    <property type="match status" value="1"/>
</dbReference>
<dbReference type="GO" id="GO:0005737">
    <property type="term" value="C:cytoplasm"/>
    <property type="evidence" value="ECO:0007669"/>
    <property type="project" value="UniProtKB-SubCell"/>
</dbReference>
<evidence type="ECO:0000256" key="7">
    <source>
        <dbReference type="ARBA" id="ARBA00022741"/>
    </source>
</evidence>